<dbReference type="Gene3D" id="3.30.390.30">
    <property type="match status" value="1"/>
</dbReference>
<evidence type="ECO:0000313" key="3">
    <source>
        <dbReference type="Proteomes" id="UP000309128"/>
    </source>
</evidence>
<accession>A0A5S4FJB9</accession>
<dbReference type="SUPFAM" id="SSF55424">
    <property type="entry name" value="FAD/NAD-linked reductases, dimerisation (C-terminal) domain"/>
    <property type="match status" value="1"/>
</dbReference>
<dbReference type="AlphaFoldDB" id="A0A5S4FJB9"/>
<proteinExistence type="predicted"/>
<comment type="caution">
    <text evidence="2">The sequence shown here is derived from an EMBL/GenBank/DDBJ whole genome shotgun (WGS) entry which is preliminary data.</text>
</comment>
<protein>
    <recommendedName>
        <fullName evidence="1">Reductase C-terminal domain-containing protein</fullName>
    </recommendedName>
</protein>
<dbReference type="Pfam" id="PF14759">
    <property type="entry name" value="Reductase_C"/>
    <property type="match status" value="1"/>
</dbReference>
<evidence type="ECO:0000313" key="2">
    <source>
        <dbReference type="EMBL" id="TMR20836.1"/>
    </source>
</evidence>
<keyword evidence="3" id="KW-1185">Reference proteome</keyword>
<feature type="domain" description="Reductase C-terminal" evidence="1">
    <location>
        <begin position="9"/>
        <end position="60"/>
    </location>
</feature>
<name>A0A5S4FJB9_9ACTN</name>
<organism evidence="2 3">
    <name type="scientific">Nonomuraea turkmeniaca</name>
    <dbReference type="NCBI Taxonomy" id="103838"/>
    <lineage>
        <taxon>Bacteria</taxon>
        <taxon>Bacillati</taxon>
        <taxon>Actinomycetota</taxon>
        <taxon>Actinomycetes</taxon>
        <taxon>Streptosporangiales</taxon>
        <taxon>Streptosporangiaceae</taxon>
        <taxon>Nonomuraea</taxon>
    </lineage>
</organism>
<dbReference type="OrthoDB" id="1145at2"/>
<dbReference type="InterPro" id="IPR028202">
    <property type="entry name" value="Reductase_C"/>
</dbReference>
<dbReference type="RefSeq" id="WP_138667259.1">
    <property type="nucleotide sequence ID" value="NZ_VCKY01000052.1"/>
</dbReference>
<gene>
    <name evidence="2" type="ORF">ETD86_17640</name>
</gene>
<dbReference type="InterPro" id="IPR016156">
    <property type="entry name" value="FAD/NAD-linked_Rdtase_dimer_sf"/>
</dbReference>
<sequence length="64" mass="6685">MQIARLPHLADASRVIAGSPQDNRFAVAFARDGALVGAVAVNAPKDLIRVKRAIVAGHRLGTLA</sequence>
<evidence type="ECO:0000259" key="1">
    <source>
        <dbReference type="Pfam" id="PF14759"/>
    </source>
</evidence>
<dbReference type="Proteomes" id="UP000309128">
    <property type="component" value="Unassembled WGS sequence"/>
</dbReference>
<dbReference type="EMBL" id="VCKY01000052">
    <property type="protein sequence ID" value="TMR20836.1"/>
    <property type="molecule type" value="Genomic_DNA"/>
</dbReference>
<reference evidence="2 3" key="1">
    <citation type="submission" date="2019-05" db="EMBL/GenBank/DDBJ databases">
        <title>Draft genome sequence of Nonomuraea turkmeniaca DSM 43926.</title>
        <authorList>
            <person name="Saricaoglu S."/>
            <person name="Isik K."/>
        </authorList>
    </citation>
    <scope>NUCLEOTIDE SEQUENCE [LARGE SCALE GENOMIC DNA]</scope>
    <source>
        <strain evidence="2 3">DSM 43926</strain>
    </source>
</reference>